<dbReference type="PANTHER" id="PTHR24173">
    <property type="entry name" value="ANKYRIN REPEAT CONTAINING"/>
    <property type="match status" value="1"/>
</dbReference>
<sequence length="815" mass="88896">MTSSPELGHEQDVQHLFRAIRKGKAHLTRFMLAASNNALLNCWSSEGRTPLIECCYIREEVTRDNMVRIIKEAGADVNMRDRNGRTPLIHACEQRCNDLVRIYIQHADISPDLEDLNGNTALIHSAYIGNDVALELLVRNFRRLGLQVDHFNHEGYTALHIAAKNGFLQCARILALKGKASLTLKDKVSQLTPLEWCLSEGYQKSEVEFLKPSAKFYRVAKLTTTMAKYRKKSSGGESMSSQISHQFSSPAKPLEKAKQKGKVKGVLKRSKAASKEENDIVAVGAGCVPRQRSTASSSSGTGKKQSKRHDDQLTTVNKSSIPARGAETKAGNDKQHVPDSPTKLTQRKRNGHVEKQKSLPILQVRNKQHSKDSAARSPNLQRSGTEVEAIIQSSKCVQKVETHQRTYNLPYAGETDTEDSDKSLTLQSFRQSEQVSETSESDPFGYDAPSTSEDRSGDSNTKSTEEEQLISNSFSTSVSLGGTDAFSSSDRADDDEDEDSGSDSPEEAEDSPDFSCESETYNTMIESVCSEVGGCRAVQNRQRTPWPRDKGDLSPGSPDTQSSNPEHLVVTDPCQSTQEAPVSLSPSVHGIHYKKDGECKNKHLGNTTVTHEHRTPLHGATGGRSQIPDTCSQNTSAGEYRQSATSTALSDGTPTVLQEPSGFGQMDSREESRDSFRSSSESSSSATTQFTEIPTSQREAVATSKGGSHNLTPPRKYVATCQTNTTNEPDLSIVVKNSLHELNDRILLMAETASDHGFVVESKFLAAASSGKSVPGVTDRRQSHQSDVSSSSSAAETVVCYLDHESPTPDSSTTS</sequence>
<dbReference type="RefSeq" id="XP_005107618.1">
    <property type="nucleotide sequence ID" value="XM_005107561.3"/>
</dbReference>
<keyword evidence="2 3" id="KW-0040">ANK repeat</keyword>
<feature type="compositionally biased region" description="Basic and acidic residues" evidence="4">
    <location>
        <begin position="667"/>
        <end position="676"/>
    </location>
</feature>
<dbReference type="InterPro" id="IPR002110">
    <property type="entry name" value="Ankyrin_rpt"/>
</dbReference>
<feature type="region of interest" description="Disordered" evidence="4">
    <location>
        <begin position="537"/>
        <end position="715"/>
    </location>
</feature>
<evidence type="ECO:0000256" key="2">
    <source>
        <dbReference type="ARBA" id="ARBA00023043"/>
    </source>
</evidence>
<accession>A0ABM0K327</accession>
<gene>
    <name evidence="6" type="primary">LOC101850436</name>
</gene>
<feature type="compositionally biased region" description="Polar residues" evidence="4">
    <location>
        <begin position="469"/>
        <end position="480"/>
    </location>
</feature>
<reference evidence="6" key="1">
    <citation type="submission" date="2025-08" db="UniProtKB">
        <authorList>
            <consortium name="RefSeq"/>
        </authorList>
    </citation>
    <scope>IDENTIFICATION</scope>
</reference>
<dbReference type="Proteomes" id="UP000694888">
    <property type="component" value="Unplaced"/>
</dbReference>
<keyword evidence="1" id="KW-0677">Repeat</keyword>
<evidence type="ECO:0000256" key="1">
    <source>
        <dbReference type="ARBA" id="ARBA00022737"/>
    </source>
</evidence>
<dbReference type="SUPFAM" id="SSF48403">
    <property type="entry name" value="Ankyrin repeat"/>
    <property type="match status" value="1"/>
</dbReference>
<feature type="compositionally biased region" description="Acidic residues" evidence="4">
    <location>
        <begin position="492"/>
        <end position="512"/>
    </location>
</feature>
<dbReference type="Pfam" id="PF12796">
    <property type="entry name" value="Ank_2"/>
    <property type="match status" value="1"/>
</dbReference>
<evidence type="ECO:0000256" key="4">
    <source>
        <dbReference type="SAM" id="MobiDB-lite"/>
    </source>
</evidence>
<dbReference type="PANTHER" id="PTHR24173:SF76">
    <property type="match status" value="1"/>
</dbReference>
<dbReference type="PROSITE" id="PS50297">
    <property type="entry name" value="ANK_REP_REGION"/>
    <property type="match status" value="1"/>
</dbReference>
<feature type="repeat" description="ANK" evidence="3">
    <location>
        <begin position="154"/>
        <end position="187"/>
    </location>
</feature>
<dbReference type="GeneID" id="101850436"/>
<feature type="region of interest" description="Disordered" evidence="4">
    <location>
        <begin position="408"/>
        <end position="519"/>
    </location>
</feature>
<name>A0ABM0K327_APLCA</name>
<evidence type="ECO:0000313" key="6">
    <source>
        <dbReference type="RefSeq" id="XP_005107618.1"/>
    </source>
</evidence>
<feature type="region of interest" description="Disordered" evidence="4">
    <location>
        <begin position="769"/>
        <end position="815"/>
    </location>
</feature>
<dbReference type="Pfam" id="PF00023">
    <property type="entry name" value="Ank"/>
    <property type="match status" value="1"/>
</dbReference>
<feature type="compositionally biased region" description="Basic and acidic residues" evidence="4">
    <location>
        <begin position="326"/>
        <end position="337"/>
    </location>
</feature>
<feature type="compositionally biased region" description="Low complexity" evidence="4">
    <location>
        <begin position="290"/>
        <end position="303"/>
    </location>
</feature>
<dbReference type="SMART" id="SM00248">
    <property type="entry name" value="ANK"/>
    <property type="match status" value="4"/>
</dbReference>
<dbReference type="PROSITE" id="PS50088">
    <property type="entry name" value="ANK_REPEAT"/>
    <property type="match status" value="1"/>
</dbReference>
<feature type="compositionally biased region" description="Polar residues" evidence="4">
    <location>
        <begin position="423"/>
        <end position="438"/>
    </location>
</feature>
<feature type="compositionally biased region" description="Low complexity" evidence="4">
    <location>
        <begin position="235"/>
        <end position="249"/>
    </location>
</feature>
<dbReference type="InterPro" id="IPR036770">
    <property type="entry name" value="Ankyrin_rpt-contain_sf"/>
</dbReference>
<feature type="region of interest" description="Disordered" evidence="4">
    <location>
        <begin position="232"/>
        <end position="386"/>
    </location>
</feature>
<evidence type="ECO:0000313" key="5">
    <source>
        <dbReference type="Proteomes" id="UP000694888"/>
    </source>
</evidence>
<protein>
    <submittedName>
        <fullName evidence="6">Synphilin-1-like</fullName>
    </submittedName>
</protein>
<feature type="compositionally biased region" description="Polar residues" evidence="4">
    <location>
        <begin position="686"/>
        <end position="698"/>
    </location>
</feature>
<feature type="compositionally biased region" description="Polar residues" evidence="4">
    <location>
        <begin position="623"/>
        <end position="658"/>
    </location>
</feature>
<keyword evidence="5" id="KW-1185">Reference proteome</keyword>
<feature type="compositionally biased region" description="Polar residues" evidence="4">
    <location>
        <begin position="573"/>
        <end position="586"/>
    </location>
</feature>
<evidence type="ECO:0000256" key="3">
    <source>
        <dbReference type="PROSITE-ProRule" id="PRU00023"/>
    </source>
</evidence>
<organism evidence="5 6">
    <name type="scientific">Aplysia californica</name>
    <name type="common">California sea hare</name>
    <dbReference type="NCBI Taxonomy" id="6500"/>
    <lineage>
        <taxon>Eukaryota</taxon>
        <taxon>Metazoa</taxon>
        <taxon>Spiralia</taxon>
        <taxon>Lophotrochozoa</taxon>
        <taxon>Mollusca</taxon>
        <taxon>Gastropoda</taxon>
        <taxon>Heterobranchia</taxon>
        <taxon>Euthyneura</taxon>
        <taxon>Tectipleura</taxon>
        <taxon>Aplysiida</taxon>
        <taxon>Aplysioidea</taxon>
        <taxon>Aplysiidae</taxon>
        <taxon>Aplysia</taxon>
    </lineage>
</organism>
<proteinExistence type="predicted"/>
<dbReference type="Gene3D" id="1.25.40.20">
    <property type="entry name" value="Ankyrin repeat-containing domain"/>
    <property type="match status" value="2"/>
</dbReference>
<feature type="compositionally biased region" description="Basic residues" evidence="4">
    <location>
        <begin position="259"/>
        <end position="272"/>
    </location>
</feature>